<feature type="region of interest" description="Disordered" evidence="1">
    <location>
        <begin position="1"/>
        <end position="109"/>
    </location>
</feature>
<keyword evidence="4" id="KW-1185">Reference proteome</keyword>
<dbReference type="EMBL" id="MU001632">
    <property type="protein sequence ID" value="KAF2486727.1"/>
    <property type="molecule type" value="Genomic_DNA"/>
</dbReference>
<evidence type="ECO:0000259" key="2">
    <source>
        <dbReference type="Pfam" id="PF26176"/>
    </source>
</evidence>
<proteinExistence type="predicted"/>
<gene>
    <name evidence="3" type="ORF">BDY17DRAFT_292003</name>
</gene>
<evidence type="ECO:0000313" key="4">
    <source>
        <dbReference type="Proteomes" id="UP000799767"/>
    </source>
</evidence>
<dbReference type="Gene3D" id="3.30.160.60">
    <property type="entry name" value="Classic Zinc Finger"/>
    <property type="match status" value="1"/>
</dbReference>
<evidence type="ECO:0000313" key="3">
    <source>
        <dbReference type="EMBL" id="KAF2486727.1"/>
    </source>
</evidence>
<evidence type="ECO:0000256" key="1">
    <source>
        <dbReference type="SAM" id="MobiDB-lite"/>
    </source>
</evidence>
<dbReference type="AlphaFoldDB" id="A0A6A6Q5N4"/>
<sequence>MYGHGERPHQCYYAGCDRSQPGNGFPRRYNLFDHMKRMHDHKEDTANPSPAGTALGKAAIQSKSRGSKRRPNSPLDSAQPAQRPKPRSSRALKPPTRQGGYPPNSACRY</sequence>
<dbReference type="Proteomes" id="UP000799767">
    <property type="component" value="Unassembled WGS sequence"/>
</dbReference>
<dbReference type="InterPro" id="IPR059095">
    <property type="entry name" value="Znf_C2H2_17_2nd"/>
</dbReference>
<dbReference type="Pfam" id="PF26176">
    <property type="entry name" value="zf_C2H2_17_2"/>
    <property type="match status" value="1"/>
</dbReference>
<dbReference type="RefSeq" id="XP_033593296.1">
    <property type="nucleotide sequence ID" value="XM_033732751.1"/>
</dbReference>
<dbReference type="OrthoDB" id="5062908at2759"/>
<feature type="compositionally biased region" description="Basic and acidic residues" evidence="1">
    <location>
        <begin position="30"/>
        <end position="45"/>
    </location>
</feature>
<dbReference type="GeneID" id="54473753"/>
<name>A0A6A6Q5N4_9PEZI</name>
<accession>A0A6A6Q5N4</accession>
<protein>
    <recommendedName>
        <fullName evidence="2">C2H2-domain containing protein second zinc finger domain-containing protein</fullName>
    </recommendedName>
</protein>
<organism evidence="3 4">
    <name type="scientific">Neohortaea acidophila</name>
    <dbReference type="NCBI Taxonomy" id="245834"/>
    <lineage>
        <taxon>Eukaryota</taxon>
        <taxon>Fungi</taxon>
        <taxon>Dikarya</taxon>
        <taxon>Ascomycota</taxon>
        <taxon>Pezizomycotina</taxon>
        <taxon>Dothideomycetes</taxon>
        <taxon>Dothideomycetidae</taxon>
        <taxon>Mycosphaerellales</taxon>
        <taxon>Teratosphaeriaceae</taxon>
        <taxon>Neohortaea</taxon>
    </lineage>
</organism>
<feature type="domain" description="C2H2-domain containing protein second zinc finger" evidence="2">
    <location>
        <begin position="8"/>
        <end position="39"/>
    </location>
</feature>
<reference evidence="3" key="1">
    <citation type="journal article" date="2020" name="Stud. Mycol.">
        <title>101 Dothideomycetes genomes: a test case for predicting lifestyles and emergence of pathogens.</title>
        <authorList>
            <person name="Haridas S."/>
            <person name="Albert R."/>
            <person name="Binder M."/>
            <person name="Bloem J."/>
            <person name="Labutti K."/>
            <person name="Salamov A."/>
            <person name="Andreopoulos B."/>
            <person name="Baker S."/>
            <person name="Barry K."/>
            <person name="Bills G."/>
            <person name="Bluhm B."/>
            <person name="Cannon C."/>
            <person name="Castanera R."/>
            <person name="Culley D."/>
            <person name="Daum C."/>
            <person name="Ezra D."/>
            <person name="Gonzalez J."/>
            <person name="Henrissat B."/>
            <person name="Kuo A."/>
            <person name="Liang C."/>
            <person name="Lipzen A."/>
            <person name="Lutzoni F."/>
            <person name="Magnuson J."/>
            <person name="Mondo S."/>
            <person name="Nolan M."/>
            <person name="Ohm R."/>
            <person name="Pangilinan J."/>
            <person name="Park H.-J."/>
            <person name="Ramirez L."/>
            <person name="Alfaro M."/>
            <person name="Sun H."/>
            <person name="Tritt A."/>
            <person name="Yoshinaga Y."/>
            <person name="Zwiers L.-H."/>
            <person name="Turgeon B."/>
            <person name="Goodwin S."/>
            <person name="Spatafora J."/>
            <person name="Crous P."/>
            <person name="Grigoriev I."/>
        </authorList>
    </citation>
    <scope>NUCLEOTIDE SEQUENCE</scope>
    <source>
        <strain evidence="3">CBS 113389</strain>
    </source>
</reference>